<name>A0ABP8M3N0_9BACT</name>
<dbReference type="EMBL" id="BAABEY010000025">
    <property type="protein sequence ID" value="GAA4441416.1"/>
    <property type="molecule type" value="Genomic_DNA"/>
</dbReference>
<dbReference type="Proteomes" id="UP001501508">
    <property type="component" value="Unassembled WGS sequence"/>
</dbReference>
<dbReference type="Pfam" id="PF01522">
    <property type="entry name" value="Polysacc_deac_1"/>
    <property type="match status" value="1"/>
</dbReference>
<dbReference type="SUPFAM" id="SSF88713">
    <property type="entry name" value="Glycoside hydrolase/deacetylase"/>
    <property type="match status" value="1"/>
</dbReference>
<evidence type="ECO:0000259" key="1">
    <source>
        <dbReference type="Pfam" id="PF01522"/>
    </source>
</evidence>
<protein>
    <recommendedName>
        <fullName evidence="1">NodB homology domain-containing protein</fullName>
    </recommendedName>
</protein>
<reference evidence="3" key="1">
    <citation type="journal article" date="2019" name="Int. J. Syst. Evol. Microbiol.">
        <title>The Global Catalogue of Microorganisms (GCM) 10K type strain sequencing project: providing services to taxonomists for standard genome sequencing and annotation.</title>
        <authorList>
            <consortium name="The Broad Institute Genomics Platform"/>
            <consortium name="The Broad Institute Genome Sequencing Center for Infectious Disease"/>
            <person name="Wu L."/>
            <person name="Ma J."/>
        </authorList>
    </citation>
    <scope>NUCLEOTIDE SEQUENCE [LARGE SCALE GENOMIC DNA]</scope>
    <source>
        <strain evidence="3">JCM 31920</strain>
    </source>
</reference>
<dbReference type="InterPro" id="IPR011330">
    <property type="entry name" value="Glyco_hydro/deAcase_b/a-brl"/>
</dbReference>
<evidence type="ECO:0000313" key="2">
    <source>
        <dbReference type="EMBL" id="GAA4441416.1"/>
    </source>
</evidence>
<gene>
    <name evidence="2" type="ORF">GCM10023091_26650</name>
</gene>
<evidence type="ECO:0000313" key="3">
    <source>
        <dbReference type="Proteomes" id="UP001501508"/>
    </source>
</evidence>
<feature type="domain" description="NodB homology" evidence="1">
    <location>
        <begin position="48"/>
        <end position="163"/>
    </location>
</feature>
<dbReference type="Gene3D" id="3.20.20.370">
    <property type="entry name" value="Glycoside hydrolase/deacetylase"/>
    <property type="match status" value="1"/>
</dbReference>
<comment type="caution">
    <text evidence="2">The sequence shown here is derived from an EMBL/GenBank/DDBJ whole genome shotgun (WGS) entry which is preliminary data.</text>
</comment>
<dbReference type="RefSeq" id="WP_345029917.1">
    <property type="nucleotide sequence ID" value="NZ_BAABEY010000025.1"/>
</dbReference>
<dbReference type="InterPro" id="IPR002509">
    <property type="entry name" value="NODB_dom"/>
</dbReference>
<organism evidence="2 3">
    <name type="scientific">Ravibacter arvi</name>
    <dbReference type="NCBI Taxonomy" id="2051041"/>
    <lineage>
        <taxon>Bacteria</taxon>
        <taxon>Pseudomonadati</taxon>
        <taxon>Bacteroidota</taxon>
        <taxon>Cytophagia</taxon>
        <taxon>Cytophagales</taxon>
        <taxon>Spirosomataceae</taxon>
        <taxon>Ravibacter</taxon>
    </lineage>
</organism>
<sequence>MNRRQFFKKGAVLSAVAQFPALLPATPPAKSDTVFIANYDTESPACLEHLESIVNVHLKHRTPATFFIVSDILNDANKQRVVKLLDNPLFEIGSHSKSHQLILPHPLNPRTGNPREQLIDSKKRLEDIFGKPIIGYATPYAYVDGFKGHKDILDIVTEAGYQYITTICWGPGFSLPAPITDPFTYAADGYANLWEIPKHGWHENVLKGHTNVDTVALLNWPSPWPDGAVPQKPIQKPEEEFAVNKVFMDLAREKKKKHLTLAWHPWSIGRFDPKMKALDMTFAYANKTGMKTGTFESLYKNLIG</sequence>
<keyword evidence="3" id="KW-1185">Reference proteome</keyword>
<accession>A0ABP8M3N0</accession>
<dbReference type="CDD" id="cd10918">
    <property type="entry name" value="CE4_NodB_like_5s_6s"/>
    <property type="match status" value="1"/>
</dbReference>
<proteinExistence type="predicted"/>